<reference evidence="12 13" key="1">
    <citation type="submission" date="2013-04" db="EMBL/GenBank/DDBJ databases">
        <title>The Genome Sequence of Parabacteroides goldsteinii DSM 19448.</title>
        <authorList>
            <consortium name="The Broad Institute Genomics Platform"/>
            <person name="Earl A."/>
            <person name="Ward D."/>
            <person name="Feldgarden M."/>
            <person name="Gevers D."/>
            <person name="Martens E."/>
            <person name="Sakamoto M."/>
            <person name="Benno Y."/>
            <person name="Song Y."/>
            <person name="Liu C."/>
            <person name="Lee J."/>
            <person name="Bolanos M."/>
            <person name="Vaisanen M.L."/>
            <person name="Finegold S.M."/>
            <person name="Walker B."/>
            <person name="Young S."/>
            <person name="Zeng Q."/>
            <person name="Gargeya S."/>
            <person name="Fitzgerald M."/>
            <person name="Haas B."/>
            <person name="Abouelleil A."/>
            <person name="Allen A.W."/>
            <person name="Alvarado L."/>
            <person name="Arachchi H.M."/>
            <person name="Berlin A.M."/>
            <person name="Chapman S.B."/>
            <person name="Gainer-Dewar J."/>
            <person name="Goldberg J."/>
            <person name="Griggs A."/>
            <person name="Gujja S."/>
            <person name="Hansen M."/>
            <person name="Howarth C."/>
            <person name="Imamovic A."/>
            <person name="Ireland A."/>
            <person name="Larimer J."/>
            <person name="McCowan C."/>
            <person name="Murphy C."/>
            <person name="Pearson M."/>
            <person name="Poon T.W."/>
            <person name="Priest M."/>
            <person name="Roberts A."/>
            <person name="Saif S."/>
            <person name="Shea T."/>
            <person name="Sisk P."/>
            <person name="Sykes S."/>
            <person name="Wortman J."/>
            <person name="Nusbaum C."/>
            <person name="Birren B."/>
        </authorList>
    </citation>
    <scope>NUCLEOTIDE SEQUENCE [LARGE SCALE GENOMIC DNA]</scope>
    <source>
        <strain evidence="12 13">DSM 19448</strain>
    </source>
</reference>
<sequence length="261" mass="29488">MQDVLDRSYKGLMNVIDSFANSSASIQHSPSANKKNVEESNYIYAEDNYMDAVLNNPVTSITLRTIANRFYGKQIEEIIQNCSRLSKDNYPKLWESYRNCCSVLNIKKIPILYITSRLKGINALSVEMNKEQIILLSLPAVVMLGEAELRFLLGHELGHIQQGHLIAHTVQGLLEDLNKRAELLGPIITDIVDVPLNRWYRTSEFTADRAGFLCCQDMNAIISLFQRLGLSTSVSSISYLGELSSAHPLSCTRLERLKEYK</sequence>
<keyword evidence="9" id="KW-0472">Membrane</keyword>
<proteinExistence type="inferred from homology"/>
<dbReference type="InterPro" id="IPR001915">
    <property type="entry name" value="Peptidase_M48"/>
</dbReference>
<feature type="domain" description="Peptidase M48" evidence="11">
    <location>
        <begin position="113"/>
        <end position="260"/>
    </location>
</feature>
<evidence type="ECO:0000313" key="13">
    <source>
        <dbReference type="Proteomes" id="UP000033047"/>
    </source>
</evidence>
<dbReference type="GO" id="GO:0046872">
    <property type="term" value="F:metal ion binding"/>
    <property type="evidence" value="ECO:0007669"/>
    <property type="project" value="UniProtKB-KW"/>
</dbReference>
<evidence type="ECO:0000313" key="12">
    <source>
        <dbReference type="EMBL" id="KKB47705.1"/>
    </source>
</evidence>
<evidence type="ECO:0000256" key="5">
    <source>
        <dbReference type="ARBA" id="ARBA00022801"/>
    </source>
</evidence>
<dbReference type="GO" id="GO:0004222">
    <property type="term" value="F:metalloendopeptidase activity"/>
    <property type="evidence" value="ECO:0007669"/>
    <property type="project" value="InterPro"/>
</dbReference>
<evidence type="ECO:0000256" key="4">
    <source>
        <dbReference type="ARBA" id="ARBA00022723"/>
    </source>
</evidence>
<keyword evidence="2 10" id="KW-0645">Protease</keyword>
<keyword evidence="5 10" id="KW-0378">Hydrolase</keyword>
<dbReference type="STRING" id="927665.HMPREF1535_04562"/>
<keyword evidence="1" id="KW-1003">Cell membrane</keyword>
<keyword evidence="3" id="KW-0812">Transmembrane</keyword>
<organism evidence="12 13">
    <name type="scientific">Parabacteroides goldsteinii DSM 19448 = WAL 12034</name>
    <dbReference type="NCBI Taxonomy" id="927665"/>
    <lineage>
        <taxon>Bacteria</taxon>
        <taxon>Pseudomonadati</taxon>
        <taxon>Bacteroidota</taxon>
        <taxon>Bacteroidia</taxon>
        <taxon>Bacteroidales</taxon>
        <taxon>Tannerellaceae</taxon>
        <taxon>Parabacteroides</taxon>
    </lineage>
</organism>
<evidence type="ECO:0000256" key="1">
    <source>
        <dbReference type="ARBA" id="ARBA00022475"/>
    </source>
</evidence>
<evidence type="ECO:0000256" key="6">
    <source>
        <dbReference type="ARBA" id="ARBA00022833"/>
    </source>
</evidence>
<evidence type="ECO:0000259" key="11">
    <source>
        <dbReference type="Pfam" id="PF01435"/>
    </source>
</evidence>
<evidence type="ECO:0000256" key="2">
    <source>
        <dbReference type="ARBA" id="ARBA00022670"/>
    </source>
</evidence>
<dbReference type="Pfam" id="PF01435">
    <property type="entry name" value="Peptidase_M48"/>
    <property type="match status" value="1"/>
</dbReference>
<dbReference type="RefSeq" id="WP_052716772.1">
    <property type="nucleotide sequence ID" value="NZ_KQ033913.1"/>
</dbReference>
<gene>
    <name evidence="12" type="ORF">HMPREF1535_04562</name>
</gene>
<name>A0A0F5IQV3_9BACT</name>
<evidence type="ECO:0000256" key="8">
    <source>
        <dbReference type="ARBA" id="ARBA00023049"/>
    </source>
</evidence>
<keyword evidence="4" id="KW-0479">Metal-binding</keyword>
<dbReference type="PANTHER" id="PTHR43221:SF3">
    <property type="entry name" value="SLL1280 PROTEIN"/>
    <property type="match status" value="1"/>
</dbReference>
<dbReference type="Gene3D" id="3.30.2010.10">
    <property type="entry name" value="Metalloproteases ('zincins'), catalytic domain"/>
    <property type="match status" value="1"/>
</dbReference>
<accession>A0A0F5IQV3</accession>
<keyword evidence="7" id="KW-1133">Transmembrane helix</keyword>
<dbReference type="EMBL" id="AQHV01000025">
    <property type="protein sequence ID" value="KKB47705.1"/>
    <property type="molecule type" value="Genomic_DNA"/>
</dbReference>
<dbReference type="AlphaFoldDB" id="A0A0F5IQV3"/>
<dbReference type="HOGENOM" id="CLU_1064950_0_0_10"/>
<comment type="similarity">
    <text evidence="10">Belongs to the peptidase M48 family.</text>
</comment>
<dbReference type="CDD" id="cd07325">
    <property type="entry name" value="M48_Ste24p_like"/>
    <property type="match status" value="1"/>
</dbReference>
<keyword evidence="8 10" id="KW-0482">Metalloprotease</keyword>
<protein>
    <recommendedName>
        <fullName evidence="11">Peptidase M48 domain-containing protein</fullName>
    </recommendedName>
</protein>
<dbReference type="Proteomes" id="UP000033047">
    <property type="component" value="Unassembled WGS sequence"/>
</dbReference>
<dbReference type="GO" id="GO:0006508">
    <property type="term" value="P:proteolysis"/>
    <property type="evidence" value="ECO:0007669"/>
    <property type="project" value="UniProtKB-KW"/>
</dbReference>
<comment type="cofactor">
    <cofactor evidence="10">
        <name>Zn(2+)</name>
        <dbReference type="ChEBI" id="CHEBI:29105"/>
    </cofactor>
    <text evidence="10">Binds 1 zinc ion per subunit.</text>
</comment>
<dbReference type="PATRIC" id="fig|927665.4.peg.4681"/>
<dbReference type="InterPro" id="IPR050083">
    <property type="entry name" value="HtpX_protease"/>
</dbReference>
<evidence type="ECO:0000256" key="3">
    <source>
        <dbReference type="ARBA" id="ARBA00022692"/>
    </source>
</evidence>
<evidence type="ECO:0000256" key="9">
    <source>
        <dbReference type="ARBA" id="ARBA00023136"/>
    </source>
</evidence>
<keyword evidence="6 10" id="KW-0862">Zinc</keyword>
<dbReference type="PANTHER" id="PTHR43221">
    <property type="entry name" value="PROTEASE HTPX"/>
    <property type="match status" value="1"/>
</dbReference>
<evidence type="ECO:0000256" key="7">
    <source>
        <dbReference type="ARBA" id="ARBA00022989"/>
    </source>
</evidence>
<comment type="caution">
    <text evidence="12">The sequence shown here is derived from an EMBL/GenBank/DDBJ whole genome shotgun (WGS) entry which is preliminary data.</text>
</comment>
<evidence type="ECO:0000256" key="10">
    <source>
        <dbReference type="RuleBase" id="RU003983"/>
    </source>
</evidence>